<keyword evidence="2" id="KW-1185">Reference proteome</keyword>
<organism evidence="1 2">
    <name type="scientific">Calocera cornea HHB12733</name>
    <dbReference type="NCBI Taxonomy" id="1353952"/>
    <lineage>
        <taxon>Eukaryota</taxon>
        <taxon>Fungi</taxon>
        <taxon>Dikarya</taxon>
        <taxon>Basidiomycota</taxon>
        <taxon>Agaricomycotina</taxon>
        <taxon>Dacrymycetes</taxon>
        <taxon>Dacrymycetales</taxon>
        <taxon>Dacrymycetaceae</taxon>
        <taxon>Calocera</taxon>
    </lineage>
</organism>
<dbReference type="Proteomes" id="UP000076842">
    <property type="component" value="Unassembled WGS sequence"/>
</dbReference>
<gene>
    <name evidence="1" type="ORF">CALCODRAFT_556721</name>
</gene>
<evidence type="ECO:0000313" key="2">
    <source>
        <dbReference type="Proteomes" id="UP000076842"/>
    </source>
</evidence>
<proteinExistence type="predicted"/>
<dbReference type="InParanoid" id="A0A165EGC4"/>
<evidence type="ECO:0000313" key="1">
    <source>
        <dbReference type="EMBL" id="KZT54814.1"/>
    </source>
</evidence>
<dbReference type="PROSITE" id="PS51257">
    <property type="entry name" value="PROKAR_LIPOPROTEIN"/>
    <property type="match status" value="1"/>
</dbReference>
<reference evidence="1 2" key="1">
    <citation type="journal article" date="2016" name="Mol. Biol. Evol.">
        <title>Comparative Genomics of Early-Diverging Mushroom-Forming Fungi Provides Insights into the Origins of Lignocellulose Decay Capabilities.</title>
        <authorList>
            <person name="Nagy L.G."/>
            <person name="Riley R."/>
            <person name="Tritt A."/>
            <person name="Adam C."/>
            <person name="Daum C."/>
            <person name="Floudas D."/>
            <person name="Sun H."/>
            <person name="Yadav J.S."/>
            <person name="Pangilinan J."/>
            <person name="Larsson K.H."/>
            <person name="Matsuura K."/>
            <person name="Barry K."/>
            <person name="Labutti K."/>
            <person name="Kuo R."/>
            <person name="Ohm R.A."/>
            <person name="Bhattacharya S.S."/>
            <person name="Shirouzu T."/>
            <person name="Yoshinaga Y."/>
            <person name="Martin F.M."/>
            <person name="Grigoriev I.V."/>
            <person name="Hibbett D.S."/>
        </authorList>
    </citation>
    <scope>NUCLEOTIDE SEQUENCE [LARGE SCALE GENOMIC DNA]</scope>
    <source>
        <strain evidence="1 2">HHB12733</strain>
    </source>
</reference>
<name>A0A165EGC4_9BASI</name>
<feature type="non-terminal residue" evidence="1">
    <location>
        <position position="65"/>
    </location>
</feature>
<protein>
    <submittedName>
        <fullName evidence="1">Uncharacterized protein</fullName>
    </submittedName>
</protein>
<sequence length="65" mass="7091">MYRSVFFSNGTSLGKFVRHLASYRLNAGCPASLACSFTFEGGSAPEDSRDIVTVLAMMPNLRRVS</sequence>
<dbReference type="AlphaFoldDB" id="A0A165EGC4"/>
<accession>A0A165EGC4</accession>
<dbReference type="EMBL" id="KV424006">
    <property type="protein sequence ID" value="KZT54814.1"/>
    <property type="molecule type" value="Genomic_DNA"/>
</dbReference>